<evidence type="ECO:0000256" key="4">
    <source>
        <dbReference type="ARBA" id="ARBA00022840"/>
    </source>
</evidence>
<feature type="region of interest" description="Disordered" evidence="5">
    <location>
        <begin position="317"/>
        <end position="352"/>
    </location>
</feature>
<dbReference type="AlphaFoldDB" id="A0A2T0SJ90"/>
<dbReference type="PROSITE" id="PS50011">
    <property type="entry name" value="PROTEIN_KINASE_DOM"/>
    <property type="match status" value="1"/>
</dbReference>
<evidence type="ECO:0000256" key="5">
    <source>
        <dbReference type="SAM" id="MobiDB-lite"/>
    </source>
</evidence>
<comment type="caution">
    <text evidence="7">The sequence shown here is derived from an EMBL/GenBank/DDBJ whole genome shotgun (WGS) entry which is preliminary data.</text>
</comment>
<reference evidence="7 8" key="1">
    <citation type="submission" date="2018-03" db="EMBL/GenBank/DDBJ databases">
        <title>Genomic Encyclopedia of Archaeal and Bacterial Type Strains, Phase II (KMG-II): from individual species to whole genera.</title>
        <authorList>
            <person name="Goeker M."/>
        </authorList>
    </citation>
    <scope>NUCLEOTIDE SEQUENCE [LARGE SCALE GENOMIC DNA]</scope>
    <source>
        <strain evidence="7 8">DSM 45348</strain>
    </source>
</reference>
<keyword evidence="7" id="KW-0723">Serine/threonine-protein kinase</keyword>
<dbReference type="InterPro" id="IPR011009">
    <property type="entry name" value="Kinase-like_dom_sf"/>
</dbReference>
<dbReference type="EMBL" id="PVZG01000001">
    <property type="protein sequence ID" value="PRY33487.1"/>
    <property type="molecule type" value="Genomic_DNA"/>
</dbReference>
<dbReference type="Gene3D" id="1.10.510.10">
    <property type="entry name" value="Transferase(Phosphotransferase) domain 1"/>
    <property type="match status" value="1"/>
</dbReference>
<dbReference type="Gene3D" id="3.30.200.20">
    <property type="entry name" value="Phosphorylase Kinase, domain 1"/>
    <property type="match status" value="1"/>
</dbReference>
<dbReference type="InterPro" id="IPR025326">
    <property type="entry name" value="DUF4232"/>
</dbReference>
<dbReference type="InterPro" id="IPR008271">
    <property type="entry name" value="Ser/Thr_kinase_AS"/>
</dbReference>
<dbReference type="Proteomes" id="UP000239209">
    <property type="component" value="Unassembled WGS sequence"/>
</dbReference>
<gene>
    <name evidence="7" type="ORF">CLV70_101650</name>
</gene>
<dbReference type="PROSITE" id="PS00108">
    <property type="entry name" value="PROTEIN_KINASE_ST"/>
    <property type="match status" value="1"/>
</dbReference>
<dbReference type="GO" id="GO:0004674">
    <property type="term" value="F:protein serine/threonine kinase activity"/>
    <property type="evidence" value="ECO:0007669"/>
    <property type="project" value="UniProtKB-KW"/>
</dbReference>
<keyword evidence="2" id="KW-0547">Nucleotide-binding</keyword>
<dbReference type="Pfam" id="PF14016">
    <property type="entry name" value="DUF4232"/>
    <property type="match status" value="1"/>
</dbReference>
<dbReference type="PANTHER" id="PTHR43289:SF34">
    <property type="entry name" value="SERINE_THREONINE-PROTEIN KINASE YBDM-RELATED"/>
    <property type="match status" value="1"/>
</dbReference>
<dbReference type="CDD" id="cd14014">
    <property type="entry name" value="STKc_PknB_like"/>
    <property type="match status" value="1"/>
</dbReference>
<evidence type="ECO:0000256" key="1">
    <source>
        <dbReference type="ARBA" id="ARBA00022679"/>
    </source>
</evidence>
<evidence type="ECO:0000259" key="6">
    <source>
        <dbReference type="PROSITE" id="PS50011"/>
    </source>
</evidence>
<evidence type="ECO:0000256" key="3">
    <source>
        <dbReference type="ARBA" id="ARBA00022777"/>
    </source>
</evidence>
<dbReference type="GO" id="GO:0005524">
    <property type="term" value="F:ATP binding"/>
    <property type="evidence" value="ECO:0007669"/>
    <property type="project" value="UniProtKB-KW"/>
</dbReference>
<keyword evidence="3 7" id="KW-0418">Kinase</keyword>
<dbReference type="PANTHER" id="PTHR43289">
    <property type="entry name" value="MITOGEN-ACTIVATED PROTEIN KINASE KINASE KINASE 20-RELATED"/>
    <property type="match status" value="1"/>
</dbReference>
<dbReference type="SMART" id="SM00220">
    <property type="entry name" value="S_TKc"/>
    <property type="match status" value="1"/>
</dbReference>
<feature type="compositionally biased region" description="Low complexity" evidence="5">
    <location>
        <begin position="321"/>
        <end position="342"/>
    </location>
</feature>
<keyword evidence="4" id="KW-0067">ATP-binding</keyword>
<evidence type="ECO:0000313" key="7">
    <source>
        <dbReference type="EMBL" id="PRY33487.1"/>
    </source>
</evidence>
<sequence>MGTVYLGRDATGRPVAVKVIKPEYAYERQFRERFRSEVNRARQVPPFCTAEVLDADADHETPYLVVEYVDGPSLAEVVADQGPLSRGSLYSVAVGVATALAAIHGAGVIHRDLKPGNVLFALGSPKVIDFGIARAFEATSHHTGTDQMVGTVAYMAPERFDADAARSVGPAADVFAWGVVVTYAGTGRTPFAADSPAATAAAILTQRPRLDGLPAPLRDLVAMTLEKDPARRPTAAELLDMLLAADTQEAPATGDLADRPELRRAARAVQLSGPTRTGVGSRRWRRTAPVLAASAVAVLAAGLLALSPAPDLLFGTDEPESAVPTRAAPAAAPSSAAARSAPPGRPVGKRSAWASASASAAAAGEDGPITISAAPSRKPVGLCRSEDVSITVTAQSENPTALGAQRGLVSLVNESGSSCRVDGRVRIRLYNSADEAVPVPVRNVDEPGPAVEMVLRPNGGAFQGIKWQACDRDDADCPAGNTLRGSLEASGAGVVAELEGFPAPVQSAITMASLQLGTLQPSPQGTVAW</sequence>
<dbReference type="InterPro" id="IPR000719">
    <property type="entry name" value="Prot_kinase_dom"/>
</dbReference>
<evidence type="ECO:0000313" key="8">
    <source>
        <dbReference type="Proteomes" id="UP000239209"/>
    </source>
</evidence>
<protein>
    <submittedName>
        <fullName evidence="7">Serine/threonine protein kinase</fullName>
    </submittedName>
</protein>
<organism evidence="7 8">
    <name type="scientific">Pseudosporangium ferrugineum</name>
    <dbReference type="NCBI Taxonomy" id="439699"/>
    <lineage>
        <taxon>Bacteria</taxon>
        <taxon>Bacillati</taxon>
        <taxon>Actinomycetota</taxon>
        <taxon>Actinomycetes</taxon>
        <taxon>Micromonosporales</taxon>
        <taxon>Micromonosporaceae</taxon>
        <taxon>Pseudosporangium</taxon>
    </lineage>
</organism>
<dbReference type="Pfam" id="PF00069">
    <property type="entry name" value="Pkinase"/>
    <property type="match status" value="1"/>
</dbReference>
<name>A0A2T0SJ90_9ACTN</name>
<evidence type="ECO:0000256" key="2">
    <source>
        <dbReference type="ARBA" id="ARBA00022741"/>
    </source>
</evidence>
<keyword evidence="1" id="KW-0808">Transferase</keyword>
<dbReference type="SUPFAM" id="SSF56112">
    <property type="entry name" value="Protein kinase-like (PK-like)"/>
    <property type="match status" value="1"/>
</dbReference>
<keyword evidence="8" id="KW-1185">Reference proteome</keyword>
<feature type="domain" description="Protein kinase" evidence="6">
    <location>
        <begin position="1"/>
        <end position="243"/>
    </location>
</feature>
<accession>A0A2T0SJ90</accession>
<proteinExistence type="predicted"/>